<keyword evidence="2" id="KW-1185">Reference proteome</keyword>
<sequence length="78" mass="7631">MPSRGSVSNVIAQSRAISANAAEEPSAKATASAALAWIEAVYFGAGSRFVFAGSLRRGASGGVGVEGDAGGNAYLSPG</sequence>
<evidence type="ECO:0000313" key="2">
    <source>
        <dbReference type="Proteomes" id="UP000581769"/>
    </source>
</evidence>
<organism evidence="1 2">
    <name type="scientific">Amycolatopsis jiangsuensis</name>
    <dbReference type="NCBI Taxonomy" id="1181879"/>
    <lineage>
        <taxon>Bacteria</taxon>
        <taxon>Bacillati</taxon>
        <taxon>Actinomycetota</taxon>
        <taxon>Actinomycetes</taxon>
        <taxon>Pseudonocardiales</taxon>
        <taxon>Pseudonocardiaceae</taxon>
        <taxon>Amycolatopsis</taxon>
    </lineage>
</organism>
<protein>
    <submittedName>
        <fullName evidence="1">Uncharacterized protein</fullName>
    </submittedName>
</protein>
<dbReference type="RefSeq" id="WP_184779459.1">
    <property type="nucleotide sequence ID" value="NZ_JACHMG010000001.1"/>
</dbReference>
<comment type="caution">
    <text evidence="1">The sequence shown here is derived from an EMBL/GenBank/DDBJ whole genome shotgun (WGS) entry which is preliminary data.</text>
</comment>
<dbReference type="AlphaFoldDB" id="A0A840IT73"/>
<name>A0A840IT73_9PSEU</name>
<dbReference type="Proteomes" id="UP000581769">
    <property type="component" value="Unassembled WGS sequence"/>
</dbReference>
<proteinExistence type="predicted"/>
<dbReference type="EMBL" id="JACHMG010000001">
    <property type="protein sequence ID" value="MBB4684412.1"/>
    <property type="molecule type" value="Genomic_DNA"/>
</dbReference>
<evidence type="ECO:0000313" key="1">
    <source>
        <dbReference type="EMBL" id="MBB4684412.1"/>
    </source>
</evidence>
<accession>A0A840IT73</accession>
<gene>
    <name evidence="1" type="ORF">BJY18_001897</name>
</gene>
<reference evidence="1 2" key="1">
    <citation type="submission" date="2020-08" db="EMBL/GenBank/DDBJ databases">
        <title>Sequencing the genomes of 1000 actinobacteria strains.</title>
        <authorList>
            <person name="Klenk H.-P."/>
        </authorList>
    </citation>
    <scope>NUCLEOTIDE SEQUENCE [LARGE SCALE GENOMIC DNA]</scope>
    <source>
        <strain evidence="1 2">DSM 45859</strain>
    </source>
</reference>